<dbReference type="RefSeq" id="WP_118565492.1">
    <property type="nucleotide sequence ID" value="NZ_JAODBU010000007.1"/>
</dbReference>
<sequence>MGGLEEILNQIKADANEEAADILAKAQDTCDSIKENAQIEIDKIETAGTKKAESEEKLLFSKIKSAAGMEAKQKYLEAKQKIISDIVNKAYNKMVNASDEEYFGYLIKMTEEYAQPAEGKMCLNKKDLERLPKDFQEKISEAANKNNGKLSVSNEPINIENGMILDYGDIVENCTFDAVFHNKKDDLQDEINRFLFK</sequence>
<keyword evidence="2" id="KW-0813">Transport</keyword>
<dbReference type="SUPFAM" id="SSF160527">
    <property type="entry name" value="V-type ATPase subunit E-like"/>
    <property type="match status" value="1"/>
</dbReference>
<reference evidence="4" key="1">
    <citation type="submission" date="2022-09" db="EMBL/GenBank/DDBJ databases">
        <title>Eubacterium sp. LFL-14 isolated from human feces.</title>
        <authorList>
            <person name="Liu F."/>
        </authorList>
    </citation>
    <scope>NUCLEOTIDE SEQUENCE</scope>
    <source>
        <strain evidence="4">LFL-14</strain>
    </source>
</reference>
<gene>
    <name evidence="4" type="ORF">N5B56_07835</name>
</gene>
<comment type="similarity">
    <text evidence="1">Belongs to the V-ATPase E subunit family.</text>
</comment>
<dbReference type="Proteomes" id="UP001431199">
    <property type="component" value="Unassembled WGS sequence"/>
</dbReference>
<evidence type="ECO:0000256" key="3">
    <source>
        <dbReference type="ARBA" id="ARBA00023065"/>
    </source>
</evidence>
<dbReference type="InterPro" id="IPR038495">
    <property type="entry name" value="ATPase_E_C"/>
</dbReference>
<evidence type="ECO:0000256" key="2">
    <source>
        <dbReference type="ARBA" id="ARBA00022448"/>
    </source>
</evidence>
<evidence type="ECO:0000256" key="1">
    <source>
        <dbReference type="ARBA" id="ARBA00005901"/>
    </source>
</evidence>
<dbReference type="Gene3D" id="3.30.2320.30">
    <property type="entry name" value="ATP synthase, E subunit, C-terminal"/>
    <property type="match status" value="1"/>
</dbReference>
<comment type="caution">
    <text evidence="4">The sequence shown here is derived from an EMBL/GenBank/DDBJ whole genome shotgun (WGS) entry which is preliminary data.</text>
</comment>
<evidence type="ECO:0000313" key="4">
    <source>
        <dbReference type="EMBL" id="MCT7398989.1"/>
    </source>
</evidence>
<name>A0ABT2M0E5_9FIRM</name>
<keyword evidence="5" id="KW-1185">Reference proteome</keyword>
<dbReference type="InterPro" id="IPR002842">
    <property type="entry name" value="ATPase_V1_Esu"/>
</dbReference>
<accession>A0ABT2M0E5</accession>
<evidence type="ECO:0000313" key="5">
    <source>
        <dbReference type="Proteomes" id="UP001431199"/>
    </source>
</evidence>
<organism evidence="4 5">
    <name type="scientific">Eubacterium album</name>
    <dbReference type="NCBI Taxonomy" id="2978477"/>
    <lineage>
        <taxon>Bacteria</taxon>
        <taxon>Bacillati</taxon>
        <taxon>Bacillota</taxon>
        <taxon>Clostridia</taxon>
        <taxon>Eubacteriales</taxon>
        <taxon>Eubacteriaceae</taxon>
        <taxon>Eubacterium</taxon>
    </lineage>
</organism>
<keyword evidence="3" id="KW-0406">Ion transport</keyword>
<dbReference type="EMBL" id="JAODBU010000007">
    <property type="protein sequence ID" value="MCT7398989.1"/>
    <property type="molecule type" value="Genomic_DNA"/>
</dbReference>
<proteinExistence type="inferred from homology"/>
<dbReference type="Pfam" id="PF01991">
    <property type="entry name" value="vATP-synt_E"/>
    <property type="match status" value="1"/>
</dbReference>
<protein>
    <submittedName>
        <fullName evidence="4">V-type ATP synthase subunit E</fullName>
    </submittedName>
</protein>